<dbReference type="NCBIfam" id="NF012173">
    <property type="entry name" value="CMY2-MIR-ACT-EC"/>
    <property type="match status" value="1"/>
</dbReference>
<dbReference type="InterPro" id="IPR001466">
    <property type="entry name" value="Beta-lactam-related"/>
</dbReference>
<comment type="catalytic activity">
    <reaction evidence="1 7">
        <text>a beta-lactam + H2O = a substituted beta-amino acid</text>
        <dbReference type="Rhea" id="RHEA:20401"/>
        <dbReference type="ChEBI" id="CHEBI:15377"/>
        <dbReference type="ChEBI" id="CHEBI:35627"/>
        <dbReference type="ChEBI" id="CHEBI:140347"/>
        <dbReference type="EC" id="3.5.2.6"/>
    </reaction>
</comment>
<dbReference type="HOGENOM" id="CLU_020027_10_0_6"/>
<dbReference type="PANTHER" id="PTHR46825">
    <property type="entry name" value="D-ALANYL-D-ALANINE-CARBOXYPEPTIDASE/ENDOPEPTIDASE AMPH"/>
    <property type="match status" value="1"/>
</dbReference>
<dbReference type="GO" id="GO:0008800">
    <property type="term" value="F:beta-lactamase activity"/>
    <property type="evidence" value="ECO:0007669"/>
    <property type="project" value="UniProtKB-UniRule"/>
</dbReference>
<dbReference type="Gene3D" id="3.40.710.10">
    <property type="entry name" value="DD-peptidase/beta-lactamase superfamily"/>
    <property type="match status" value="1"/>
</dbReference>
<dbReference type="PANTHER" id="PTHR46825:SF8">
    <property type="entry name" value="BETA-LACTAMASE-RELATED"/>
    <property type="match status" value="1"/>
</dbReference>
<dbReference type="GO" id="GO:0046677">
    <property type="term" value="P:response to antibiotic"/>
    <property type="evidence" value="ECO:0007669"/>
    <property type="project" value="UniProtKB-UniRule"/>
</dbReference>
<evidence type="ECO:0000256" key="7">
    <source>
        <dbReference type="RuleBase" id="RU361140"/>
    </source>
</evidence>
<name>A0A0H2Z543_ECOK1</name>
<reference evidence="9 10" key="1">
    <citation type="journal article" date="2007" name="J. Bacteriol.">
        <title>The genome sequence of avian pathogenic Escherichia coli strain O1:K1:H7 shares strong similarities with human extraintestinal pathogenic E. coli genomes.</title>
        <authorList>
            <person name="Johnson T.J."/>
            <person name="Kariyawasam S."/>
            <person name="Wannemuehler Y."/>
            <person name="Mangiamele P."/>
            <person name="Johnson S.J."/>
            <person name="Doetkott C."/>
            <person name="Skyberg J.A."/>
            <person name="Lynne A.M."/>
            <person name="Johnson J.R."/>
            <person name="Nolan L.K."/>
        </authorList>
    </citation>
    <scope>NUCLEOTIDE SEQUENCE [LARGE SCALE GENOMIC DNA]</scope>
    <source>
        <strain evidence="9">APEC O1</strain>
    </source>
</reference>
<dbReference type="SUPFAM" id="SSF56601">
    <property type="entry name" value="beta-lactamase/transpeptidase-like"/>
    <property type="match status" value="1"/>
</dbReference>
<dbReference type="Proteomes" id="UP000008216">
    <property type="component" value="Chromosome"/>
</dbReference>
<dbReference type="NCBIfam" id="NF033085">
    <property type="entry name" value="bla_class_C"/>
    <property type="match status" value="1"/>
</dbReference>
<dbReference type="InterPro" id="IPR058140">
    <property type="entry name" value="AmpC_escherichia-type"/>
</dbReference>
<feature type="domain" description="Beta-lactamase-related" evidence="8">
    <location>
        <begin position="72"/>
        <end position="419"/>
    </location>
</feature>
<dbReference type="FunFam" id="3.40.710.10:FF:000012">
    <property type="entry name" value="Beta-lactamase"/>
    <property type="match status" value="1"/>
</dbReference>
<dbReference type="PROSITE" id="PS00336">
    <property type="entry name" value="BETA_LACTAMASE_C"/>
    <property type="match status" value="1"/>
</dbReference>
<evidence type="ECO:0000256" key="6">
    <source>
        <dbReference type="ARBA" id="ARBA00023251"/>
    </source>
</evidence>
<sequence length="420" mass="46675">MGFLRSGCYPDSCHTDWCRYNLTHRQCKSGPPMAGRFVWKPDPMFKTTLCTLLITASCSTFAAPQQINDIVHRTITPLIEQQKIPGMAVAVIYQGKPYYFTWGYADIAKKQPVTQQTLFELGSVSKTFTGVLGGDAIARGEIKLSDPTTKYWPELTAKQWNGITLLHLATYTAGGLPLQVPDEVKSSSDLLRFYQNWQPAWAPGTQRLYANSSIGLFGALAVKPSGLSFEQAMKTRVFQPLKLNHTWINVPSAEEKNYAWGYREGKAVHVSPGALDAEAYGVKSTIEDMARWVQSNLKPFDINEKILQQGIQLAQSRYWQTGDMYQGLGWEMLDWPVNPDIIINGSDNKIALAARPVKPITPPTPAVRASWVHKTGATGGFGSYVAFIPEKELGIVMLANKNYPNPARVTAAWQILNTLQ</sequence>
<gene>
    <name evidence="9" type="primary">ampC</name>
    <name evidence="9" type="ORF">APECO1_2239</name>
</gene>
<dbReference type="InterPro" id="IPR058136">
    <property type="entry name" value="AmpC"/>
</dbReference>
<keyword evidence="10" id="KW-1185">Reference proteome</keyword>
<dbReference type="InterPro" id="IPR001586">
    <property type="entry name" value="Beta-lactam_class-C_AS"/>
</dbReference>
<keyword evidence="4" id="KW-0732">Signal</keyword>
<comment type="similarity">
    <text evidence="2 7">Belongs to the class-C beta-lactamase family.</text>
</comment>
<keyword evidence="5 7" id="KW-0378">Hydrolase</keyword>
<dbReference type="NCBIfam" id="NF000185">
    <property type="entry name" value="BlaEC"/>
    <property type="match status" value="1"/>
</dbReference>
<accession>A0A0H2Z543</accession>
<evidence type="ECO:0000256" key="1">
    <source>
        <dbReference type="ARBA" id="ARBA00001526"/>
    </source>
</evidence>
<dbReference type="EMBL" id="CP000468">
    <property type="protein sequence ID" value="ABJ03698.1"/>
    <property type="molecule type" value="Genomic_DNA"/>
</dbReference>
<dbReference type="KEGG" id="ecv:APECO1_2239"/>
<dbReference type="GO" id="GO:0017001">
    <property type="term" value="P:antibiotic catabolic process"/>
    <property type="evidence" value="ECO:0007669"/>
    <property type="project" value="InterPro"/>
</dbReference>
<keyword evidence="6 7" id="KW-0046">Antibiotic resistance</keyword>
<evidence type="ECO:0000256" key="5">
    <source>
        <dbReference type="ARBA" id="ARBA00022801"/>
    </source>
</evidence>
<dbReference type="Pfam" id="PF00144">
    <property type="entry name" value="Beta-lactamase"/>
    <property type="match status" value="1"/>
</dbReference>
<evidence type="ECO:0000256" key="4">
    <source>
        <dbReference type="ARBA" id="ARBA00022729"/>
    </source>
</evidence>
<evidence type="ECO:0000256" key="3">
    <source>
        <dbReference type="ARBA" id="ARBA00012865"/>
    </source>
</evidence>
<organism evidence="9 10">
    <name type="scientific">Escherichia coli O1:K1 / APEC</name>
    <dbReference type="NCBI Taxonomy" id="405955"/>
    <lineage>
        <taxon>Bacteria</taxon>
        <taxon>Pseudomonadati</taxon>
        <taxon>Pseudomonadota</taxon>
        <taxon>Gammaproteobacteria</taxon>
        <taxon>Enterobacterales</taxon>
        <taxon>Enterobacteriaceae</taxon>
        <taxon>Escherichia</taxon>
    </lineage>
</organism>
<evidence type="ECO:0000313" key="10">
    <source>
        <dbReference type="Proteomes" id="UP000008216"/>
    </source>
</evidence>
<dbReference type="EC" id="3.5.2.6" evidence="3 7"/>
<evidence type="ECO:0000256" key="2">
    <source>
        <dbReference type="ARBA" id="ARBA00007840"/>
    </source>
</evidence>
<dbReference type="GO" id="GO:0030288">
    <property type="term" value="C:outer membrane-bounded periplasmic space"/>
    <property type="evidence" value="ECO:0007669"/>
    <property type="project" value="InterPro"/>
</dbReference>
<evidence type="ECO:0000313" key="9">
    <source>
        <dbReference type="EMBL" id="ABJ03698.1"/>
    </source>
</evidence>
<proteinExistence type="inferred from homology"/>
<dbReference type="AlphaFoldDB" id="A0A0H2Z543"/>
<dbReference type="InterPro" id="IPR012338">
    <property type="entry name" value="Beta-lactam/transpept-like"/>
</dbReference>
<evidence type="ECO:0000259" key="8">
    <source>
        <dbReference type="Pfam" id="PF00144"/>
    </source>
</evidence>
<dbReference type="InterPro" id="IPR050491">
    <property type="entry name" value="AmpC-like"/>
</dbReference>
<protein>
    <recommendedName>
        <fullName evidence="3 7">Beta-lactamase</fullName>
        <ecNumber evidence="3 7">3.5.2.6</ecNumber>
    </recommendedName>
</protein>